<sequence length="614" mass="64590">MLQPNSQGHGSYFEAFKRRSNVTLDAAQRDKMLTDRGAYLNFLEIQLERVSAACITSQHFGCRIDAATAKATAAEDKVMSATKLVRLAQTYSEEQGREQGRINDVMEIRLESLEQQIDAVSAAVDDAAMAQSYNLDVGTCMGDDGIPSARHPPVYPPDLHEINTAGLSEWMTGVDKQLEDLRNLVSAQITTGSGSGSGGGGGDGGSKATTAVGNSPQSENDAAEATAVPETKTEAVATARDECARIEERVRRLEEAIGETSAGAGHSGGDSSLLSPATTVVDQRDRGRRLERCAELAREGLTRSRSASRSPVRRSPSAPPPSTEIAAAPLASDAGTLTVEADNDALLGAVEDGTAVARRASEVAEEALKAGREAIERSERTESLAKTIAVRSFKLAKERHKEVTTVLDRLGEDIRRKGDGTVRRRPRSAGESRGDGVDSARPAGTSGTTLSAGAAGGRRGRCRRAVSATPKERHRSAKARRGDARGFGRQALHDVEGATEQLAAAQDPGGGDTGTHRSVREIREILENSAFADSDNGRRIALGAARTALESILREASPGRPPDCGTGRRPRAAQARPRAVLAGGDGGNEGRRADELREAIRGAVTILSGIGGGG</sequence>
<accession>D7FZT7</accession>
<evidence type="ECO:0000256" key="2">
    <source>
        <dbReference type="SAM" id="MobiDB-lite"/>
    </source>
</evidence>
<feature type="compositionally biased region" description="Basic and acidic residues" evidence="2">
    <location>
        <begin position="282"/>
        <end position="302"/>
    </location>
</feature>
<evidence type="ECO:0000313" key="4">
    <source>
        <dbReference type="Proteomes" id="UP000002630"/>
    </source>
</evidence>
<protein>
    <submittedName>
        <fullName evidence="3">Uncharacterized protein</fullName>
    </submittedName>
</protein>
<feature type="region of interest" description="Disordered" evidence="2">
    <location>
        <begin position="189"/>
        <end position="236"/>
    </location>
</feature>
<feature type="compositionally biased region" description="Gly residues" evidence="2">
    <location>
        <begin position="193"/>
        <end position="205"/>
    </location>
</feature>
<dbReference type="EMBL" id="FN649736">
    <property type="protein sequence ID" value="CBJ32886.1"/>
    <property type="molecule type" value="Genomic_DNA"/>
</dbReference>
<feature type="region of interest" description="Disordered" evidence="2">
    <location>
        <begin position="259"/>
        <end position="325"/>
    </location>
</feature>
<proteinExistence type="predicted"/>
<dbReference type="Proteomes" id="UP000002630">
    <property type="component" value="Linkage Group LG11"/>
</dbReference>
<dbReference type="InParanoid" id="D7FZT7"/>
<reference evidence="3 4" key="1">
    <citation type="journal article" date="2010" name="Nature">
        <title>The Ectocarpus genome and the independent evolution of multicellularity in brown algae.</title>
        <authorList>
            <person name="Cock J.M."/>
            <person name="Sterck L."/>
            <person name="Rouze P."/>
            <person name="Scornet D."/>
            <person name="Allen A.E."/>
            <person name="Amoutzias G."/>
            <person name="Anthouard V."/>
            <person name="Artiguenave F."/>
            <person name="Aury J.M."/>
            <person name="Badger J.H."/>
            <person name="Beszteri B."/>
            <person name="Billiau K."/>
            <person name="Bonnet E."/>
            <person name="Bothwell J.H."/>
            <person name="Bowler C."/>
            <person name="Boyen C."/>
            <person name="Brownlee C."/>
            <person name="Carrano C.J."/>
            <person name="Charrier B."/>
            <person name="Cho G.Y."/>
            <person name="Coelho S.M."/>
            <person name="Collen J."/>
            <person name="Corre E."/>
            <person name="Da Silva C."/>
            <person name="Delage L."/>
            <person name="Delaroque N."/>
            <person name="Dittami S.M."/>
            <person name="Doulbeau S."/>
            <person name="Elias M."/>
            <person name="Farnham G."/>
            <person name="Gachon C.M."/>
            <person name="Gschloessl B."/>
            <person name="Heesch S."/>
            <person name="Jabbari K."/>
            <person name="Jubin C."/>
            <person name="Kawai H."/>
            <person name="Kimura K."/>
            <person name="Kloareg B."/>
            <person name="Kupper F.C."/>
            <person name="Lang D."/>
            <person name="Le Bail A."/>
            <person name="Leblanc C."/>
            <person name="Lerouge P."/>
            <person name="Lohr M."/>
            <person name="Lopez P.J."/>
            <person name="Martens C."/>
            <person name="Maumus F."/>
            <person name="Michel G."/>
            <person name="Miranda-Saavedra D."/>
            <person name="Morales J."/>
            <person name="Moreau H."/>
            <person name="Motomura T."/>
            <person name="Nagasato C."/>
            <person name="Napoli C.A."/>
            <person name="Nelson D.R."/>
            <person name="Nyvall-Collen P."/>
            <person name="Peters A.F."/>
            <person name="Pommier C."/>
            <person name="Potin P."/>
            <person name="Poulain J."/>
            <person name="Quesneville H."/>
            <person name="Read B."/>
            <person name="Rensing S.A."/>
            <person name="Ritter A."/>
            <person name="Rousvoal S."/>
            <person name="Samanta M."/>
            <person name="Samson G."/>
            <person name="Schroeder D.C."/>
            <person name="Segurens B."/>
            <person name="Strittmatter M."/>
            <person name="Tonon T."/>
            <person name="Tregear J.W."/>
            <person name="Valentin K."/>
            <person name="von Dassow P."/>
            <person name="Yamagishi T."/>
            <person name="Van de Peer Y."/>
            <person name="Wincker P."/>
        </authorList>
    </citation>
    <scope>NUCLEOTIDE SEQUENCE [LARGE SCALE GENOMIC DNA]</scope>
    <source>
        <strain evidence="4">Ec32 / CCAP1310/4</strain>
    </source>
</reference>
<keyword evidence="1" id="KW-0175">Coiled coil</keyword>
<keyword evidence="4" id="KW-1185">Reference proteome</keyword>
<feature type="compositionally biased region" description="Low complexity" evidence="2">
    <location>
        <begin position="303"/>
        <end position="316"/>
    </location>
</feature>
<feature type="coiled-coil region" evidence="1">
    <location>
        <begin position="103"/>
        <end position="130"/>
    </location>
</feature>
<dbReference type="eggNOG" id="ENOG502SF7I">
    <property type="taxonomic scope" value="Eukaryota"/>
</dbReference>
<dbReference type="AlphaFoldDB" id="D7FZT7"/>
<dbReference type="OrthoDB" id="196867at2759"/>
<feature type="compositionally biased region" description="Basic and acidic residues" evidence="2">
    <location>
        <begin position="417"/>
        <end position="438"/>
    </location>
</feature>
<feature type="compositionally biased region" description="Low complexity" evidence="2">
    <location>
        <begin position="443"/>
        <end position="453"/>
    </location>
</feature>
<feature type="region of interest" description="Disordered" evidence="2">
    <location>
        <begin position="556"/>
        <end position="591"/>
    </location>
</feature>
<organism evidence="3 4">
    <name type="scientific">Ectocarpus siliculosus</name>
    <name type="common">Brown alga</name>
    <name type="synonym">Conferva siliculosa</name>
    <dbReference type="NCBI Taxonomy" id="2880"/>
    <lineage>
        <taxon>Eukaryota</taxon>
        <taxon>Sar</taxon>
        <taxon>Stramenopiles</taxon>
        <taxon>Ochrophyta</taxon>
        <taxon>PX clade</taxon>
        <taxon>Phaeophyceae</taxon>
        <taxon>Ectocarpales</taxon>
        <taxon>Ectocarpaceae</taxon>
        <taxon>Ectocarpus</taxon>
    </lineage>
</organism>
<evidence type="ECO:0000313" key="3">
    <source>
        <dbReference type="EMBL" id="CBJ32886.1"/>
    </source>
</evidence>
<feature type="compositionally biased region" description="Polar residues" evidence="2">
    <location>
        <begin position="207"/>
        <end position="220"/>
    </location>
</feature>
<gene>
    <name evidence="3" type="ORF">Esi_0387_0009</name>
</gene>
<feature type="compositionally biased region" description="Low complexity" evidence="2">
    <location>
        <begin position="261"/>
        <end position="275"/>
    </location>
</feature>
<dbReference type="EMBL" id="FN648583">
    <property type="protein sequence ID" value="CBJ32886.1"/>
    <property type="molecule type" value="Genomic_DNA"/>
</dbReference>
<name>D7FZT7_ECTSI</name>
<feature type="region of interest" description="Disordered" evidence="2">
    <location>
        <begin position="417"/>
        <end position="487"/>
    </location>
</feature>
<evidence type="ECO:0000256" key="1">
    <source>
        <dbReference type="SAM" id="Coils"/>
    </source>
</evidence>